<evidence type="ECO:0000256" key="3">
    <source>
        <dbReference type="PROSITE-ProRule" id="PRU00679"/>
    </source>
</evidence>
<dbReference type="AlphaFoldDB" id="A0A158G590"/>
<comment type="similarity">
    <text evidence="3">Belongs to the metallo-dependent hydrolases superfamily. Phosphotriesterase family.</text>
</comment>
<dbReference type="GO" id="GO:0008270">
    <property type="term" value="F:zinc ion binding"/>
    <property type="evidence" value="ECO:0007669"/>
    <property type="project" value="InterPro"/>
</dbReference>
<evidence type="ECO:0000313" key="5">
    <source>
        <dbReference type="Proteomes" id="UP000054740"/>
    </source>
</evidence>
<comment type="caution">
    <text evidence="3">Lacks conserved residue(s) required for the propagation of feature annotation.</text>
</comment>
<dbReference type="Gene3D" id="3.20.20.140">
    <property type="entry name" value="Metal-dependent hydrolases"/>
    <property type="match status" value="1"/>
</dbReference>
<gene>
    <name evidence="4" type="primary">opd</name>
    <name evidence="4" type="ORF">AWB70_01585</name>
</gene>
<name>A0A158G590_CABCO</name>
<dbReference type="PANTHER" id="PTHR10819">
    <property type="entry name" value="PHOSPHOTRIESTERASE-RELATED"/>
    <property type="match status" value="1"/>
</dbReference>
<evidence type="ECO:0000256" key="2">
    <source>
        <dbReference type="ARBA" id="ARBA00022801"/>
    </source>
</evidence>
<accession>A0A158G590</accession>
<keyword evidence="2 4" id="KW-0378">Hydrolase</keyword>
<dbReference type="RefSeq" id="WP_235024163.1">
    <property type="nucleotide sequence ID" value="NZ_FCNY02000003.1"/>
</dbReference>
<keyword evidence="5" id="KW-1185">Reference proteome</keyword>
<keyword evidence="1" id="KW-0479">Metal-binding</keyword>
<organism evidence="4 5">
    <name type="scientific">Caballeronia cordobensis</name>
    <name type="common">Burkholderia cordobensis</name>
    <dbReference type="NCBI Taxonomy" id="1353886"/>
    <lineage>
        <taxon>Bacteria</taxon>
        <taxon>Pseudomonadati</taxon>
        <taxon>Pseudomonadota</taxon>
        <taxon>Betaproteobacteria</taxon>
        <taxon>Burkholderiales</taxon>
        <taxon>Burkholderiaceae</taxon>
        <taxon>Caballeronia</taxon>
    </lineage>
</organism>
<dbReference type="InterPro" id="IPR001559">
    <property type="entry name" value="Phosphotriesterase"/>
</dbReference>
<dbReference type="Proteomes" id="UP000054740">
    <property type="component" value="Unassembled WGS sequence"/>
</dbReference>
<evidence type="ECO:0000313" key="4">
    <source>
        <dbReference type="EMBL" id="SAL27202.1"/>
    </source>
</evidence>
<sequence>MCVKHSQGALEPLPPFTSLILDPPNYGGVNATLVNTVLGPVEARRLGITLVSESLMYVLPGAQYAYDIKIDRAEVFERLAAKLSAFKAAGGGTIVDATGMFQGRDLRMYESLSRDTGVHIVASTGQGPESMLGGYFLTPQTNPPTPWPASKFAELFGKEVNEGMVVPRRERRAPAGMVVTAVTQSGMTPTDDNLVRGAARAGSTYGVPVFIRSGADALAEMQLAIDEVLEPDRLIMGGMDRRDAVVKGWPMAVARAGVRLSIDHIGSNDPLYLSDVERVSLISKLIEEGYADRILLSANATGVAFGEPGNDIPYSDVLTKFAPMLQAAGVSQAHIAQMLITNTARLLSVNGEVK</sequence>
<dbReference type="InterPro" id="IPR032466">
    <property type="entry name" value="Metal_Hydrolase"/>
</dbReference>
<dbReference type="Pfam" id="PF02126">
    <property type="entry name" value="PTE"/>
    <property type="match status" value="1"/>
</dbReference>
<dbReference type="EC" id="3.1.8.1" evidence="4"/>
<evidence type="ECO:0000256" key="1">
    <source>
        <dbReference type="ARBA" id="ARBA00022723"/>
    </source>
</evidence>
<dbReference type="GO" id="GO:0004063">
    <property type="term" value="F:aryldialkylphosphatase activity"/>
    <property type="evidence" value="ECO:0007669"/>
    <property type="project" value="UniProtKB-EC"/>
</dbReference>
<protein>
    <submittedName>
        <fullName evidence="4">Parathion hydrolase</fullName>
        <ecNumber evidence="4">3.1.8.1</ecNumber>
    </submittedName>
</protein>
<proteinExistence type="inferred from homology"/>
<dbReference type="PROSITE" id="PS51347">
    <property type="entry name" value="PHOSPHOTRIESTERASE_2"/>
    <property type="match status" value="1"/>
</dbReference>
<dbReference type="PANTHER" id="PTHR10819:SF3">
    <property type="entry name" value="PHOSPHOTRIESTERASE-RELATED PROTEIN"/>
    <property type="match status" value="1"/>
</dbReference>
<dbReference type="SUPFAM" id="SSF51556">
    <property type="entry name" value="Metallo-dependent hydrolases"/>
    <property type="match status" value="1"/>
</dbReference>
<reference evidence="5" key="1">
    <citation type="submission" date="2016-01" db="EMBL/GenBank/DDBJ databases">
        <authorList>
            <person name="Peeters C."/>
        </authorList>
    </citation>
    <scope>NUCLEOTIDE SEQUENCE [LARGE SCALE GENOMIC DNA]</scope>
</reference>
<dbReference type="EMBL" id="FCNY02000003">
    <property type="protein sequence ID" value="SAL27202.1"/>
    <property type="molecule type" value="Genomic_DNA"/>
</dbReference>